<organism evidence="2 3">
    <name type="scientific">Phaeosphaeria nodorum (strain SN15 / ATCC MYA-4574 / FGSC 10173)</name>
    <name type="common">Glume blotch fungus</name>
    <name type="synonym">Parastagonospora nodorum</name>
    <dbReference type="NCBI Taxonomy" id="321614"/>
    <lineage>
        <taxon>Eukaryota</taxon>
        <taxon>Fungi</taxon>
        <taxon>Dikarya</taxon>
        <taxon>Ascomycota</taxon>
        <taxon>Pezizomycotina</taxon>
        <taxon>Dothideomycetes</taxon>
        <taxon>Pleosporomycetidae</taxon>
        <taxon>Pleosporales</taxon>
        <taxon>Pleosporineae</taxon>
        <taxon>Phaeosphaeriaceae</taxon>
        <taxon>Parastagonospora</taxon>
    </lineage>
</organism>
<dbReference type="RefSeq" id="XP_001801200.1">
    <property type="nucleotide sequence ID" value="XM_001801148.1"/>
</dbReference>
<dbReference type="GeneID" id="5978108"/>
<proteinExistence type="predicted"/>
<dbReference type="KEGG" id="pno:SNOG_10943"/>
<feature type="region of interest" description="Disordered" evidence="1">
    <location>
        <begin position="26"/>
        <end position="46"/>
    </location>
</feature>
<evidence type="ECO:0000313" key="2">
    <source>
        <dbReference type="EMBL" id="EAT81442.1"/>
    </source>
</evidence>
<protein>
    <submittedName>
        <fullName evidence="2">Uncharacterized protein</fullName>
    </submittedName>
</protein>
<sequence length="96" mass="10424">MVSYIREHASLTPRYGRNYQVPRLAFPETKPASASASTTSQPVDPSSIFASTVNQHSPRASVQVQRGGEIIRPRTNTYPTSGYLLCLGSASISRPT</sequence>
<evidence type="ECO:0000256" key="1">
    <source>
        <dbReference type="SAM" id="MobiDB-lite"/>
    </source>
</evidence>
<accession>Q0UBC1</accession>
<dbReference type="Proteomes" id="UP000001055">
    <property type="component" value="Unassembled WGS sequence"/>
</dbReference>
<evidence type="ECO:0000313" key="3">
    <source>
        <dbReference type="Proteomes" id="UP000001055"/>
    </source>
</evidence>
<dbReference type="InParanoid" id="Q0UBC1"/>
<gene>
    <name evidence="2" type="ORF">SNOG_10943</name>
</gene>
<name>Q0UBC1_PHANO</name>
<reference evidence="3" key="1">
    <citation type="journal article" date="2007" name="Plant Cell">
        <title>Dothideomycete-plant interactions illuminated by genome sequencing and EST analysis of the wheat pathogen Stagonospora nodorum.</title>
        <authorList>
            <person name="Hane J.K."/>
            <person name="Lowe R.G."/>
            <person name="Solomon P.S."/>
            <person name="Tan K.C."/>
            <person name="Schoch C.L."/>
            <person name="Spatafora J.W."/>
            <person name="Crous P.W."/>
            <person name="Kodira C."/>
            <person name="Birren B.W."/>
            <person name="Galagan J.E."/>
            <person name="Torriani S.F."/>
            <person name="McDonald B.A."/>
            <person name="Oliver R.P."/>
        </authorList>
    </citation>
    <scope>NUCLEOTIDE SEQUENCE [LARGE SCALE GENOMIC DNA]</scope>
    <source>
        <strain evidence="3">SN15 / ATCC MYA-4574 / FGSC 10173</strain>
    </source>
</reference>
<dbReference type="AlphaFoldDB" id="Q0UBC1"/>
<dbReference type="EMBL" id="CH445342">
    <property type="protein sequence ID" value="EAT81442.1"/>
    <property type="molecule type" value="Genomic_DNA"/>
</dbReference>